<organism evidence="1 2">
    <name type="scientific">Apodemus speciosus</name>
    <name type="common">Large Japanese field mouse</name>
    <dbReference type="NCBI Taxonomy" id="105296"/>
    <lineage>
        <taxon>Eukaryota</taxon>
        <taxon>Metazoa</taxon>
        <taxon>Chordata</taxon>
        <taxon>Craniata</taxon>
        <taxon>Vertebrata</taxon>
        <taxon>Euteleostomi</taxon>
        <taxon>Mammalia</taxon>
        <taxon>Eutheria</taxon>
        <taxon>Euarchontoglires</taxon>
        <taxon>Glires</taxon>
        <taxon>Rodentia</taxon>
        <taxon>Myomorpha</taxon>
        <taxon>Muroidea</taxon>
        <taxon>Muridae</taxon>
        <taxon>Murinae</taxon>
        <taxon>Apodemus</taxon>
    </lineage>
</organism>
<reference evidence="1 2" key="1">
    <citation type="submission" date="2024-08" db="EMBL/GenBank/DDBJ databases">
        <title>The draft genome of Apodemus speciosus.</title>
        <authorList>
            <person name="Nabeshima K."/>
            <person name="Suzuki S."/>
            <person name="Onuma M."/>
        </authorList>
    </citation>
    <scope>NUCLEOTIDE SEQUENCE [LARGE SCALE GENOMIC DNA]</scope>
    <source>
        <strain evidence="1">IB14-021</strain>
    </source>
</reference>
<dbReference type="Proteomes" id="UP001623349">
    <property type="component" value="Unassembled WGS sequence"/>
</dbReference>
<keyword evidence="2" id="KW-1185">Reference proteome</keyword>
<evidence type="ECO:0000313" key="2">
    <source>
        <dbReference type="Proteomes" id="UP001623349"/>
    </source>
</evidence>
<gene>
    <name evidence="1" type="ORF">APTSU1_001815000</name>
</gene>
<comment type="caution">
    <text evidence="1">The sequence shown here is derived from an EMBL/GenBank/DDBJ whole genome shotgun (WGS) entry which is preliminary data.</text>
</comment>
<evidence type="ECO:0000313" key="1">
    <source>
        <dbReference type="EMBL" id="GAB1302909.1"/>
    </source>
</evidence>
<protein>
    <submittedName>
        <fullName evidence="1">Uncharacterized protein</fullName>
    </submittedName>
</protein>
<sequence length="68" mass="7891">MRLYSFLSSSVIDAQVPQNPILTTEAQIQNFELVYLNIYPIYELLQELHDTGYQQTERSPSEDLTLIV</sequence>
<name>A0ABQ0FUI0_APOSI</name>
<accession>A0ABQ0FUI0</accession>
<proteinExistence type="predicted"/>
<dbReference type="EMBL" id="BAAFST010000020">
    <property type="protein sequence ID" value="GAB1302909.1"/>
    <property type="molecule type" value="Genomic_DNA"/>
</dbReference>